<reference evidence="1 2" key="1">
    <citation type="submission" date="2021-12" db="EMBL/GenBank/DDBJ databases">
        <title>Genome seq of P8.</title>
        <authorList>
            <person name="Seo T."/>
        </authorList>
    </citation>
    <scope>NUCLEOTIDE SEQUENCE [LARGE SCALE GENOMIC DNA]</scope>
    <source>
        <strain evidence="1 2">P8</strain>
    </source>
</reference>
<proteinExistence type="predicted"/>
<protein>
    <submittedName>
        <fullName evidence="1">Uncharacterized protein</fullName>
    </submittedName>
</protein>
<evidence type="ECO:0000313" key="2">
    <source>
        <dbReference type="Proteomes" id="UP001200741"/>
    </source>
</evidence>
<sequence>MDPSQVNAQVIDTINQVQLATMSPQVVLTSGAGKAYQSVAQSTAIAVQDATDALRNISTIATTAAGVAMAQYLATGDEKYAKVLAQAQTMMLNATEDFARVGSAAATVLKGFPAG</sequence>
<comment type="caution">
    <text evidence="1">The sequence shown here is derived from an EMBL/GenBank/DDBJ whole genome shotgun (WGS) entry which is preliminary data.</text>
</comment>
<gene>
    <name evidence="1" type="ORF">LXT13_09060</name>
</gene>
<evidence type="ECO:0000313" key="1">
    <source>
        <dbReference type="EMBL" id="MCE4554586.1"/>
    </source>
</evidence>
<dbReference type="EMBL" id="JAJTWU010000003">
    <property type="protein sequence ID" value="MCE4554586.1"/>
    <property type="molecule type" value="Genomic_DNA"/>
</dbReference>
<keyword evidence="2" id="KW-1185">Reference proteome</keyword>
<accession>A0ABS8XVC9</accession>
<dbReference type="RefSeq" id="WP_233371589.1">
    <property type="nucleotide sequence ID" value="NZ_JAJTWU010000003.1"/>
</dbReference>
<dbReference type="Proteomes" id="UP001200741">
    <property type="component" value="Unassembled WGS sequence"/>
</dbReference>
<organism evidence="1 2">
    <name type="scientific">Pelomonas cellulosilytica</name>
    <dbReference type="NCBI Taxonomy" id="2906762"/>
    <lineage>
        <taxon>Bacteria</taxon>
        <taxon>Pseudomonadati</taxon>
        <taxon>Pseudomonadota</taxon>
        <taxon>Betaproteobacteria</taxon>
        <taxon>Burkholderiales</taxon>
        <taxon>Sphaerotilaceae</taxon>
        <taxon>Roseateles</taxon>
    </lineage>
</organism>
<name>A0ABS8XVC9_9BURK</name>